<sequence length="242" mass="27158">MKTLIRGSWTSGAFDEAKFAKSIMRFRNAPRSGGASPSQLVFNRPVRDCLPAHRRSFAPEWQKAADTLEKRARQSKELQIPHYNKRTRPLAAFVVGNHVLIQHPVSKQWATPGMIVEVGRHRDYLIKTPAGRIFRRNRRFLCPRIQIFPGTGSAPTATPIQPEPAPAPPPEPVQPPAEQQQQQQDVQPPADQLPPTNDPALPALRACDDAIWHHSPHPPCRILFGPKAVFARQSYVVLLGRR</sequence>
<organism evidence="2 3">
    <name type="scientific">Daphnia magna</name>
    <dbReference type="NCBI Taxonomy" id="35525"/>
    <lineage>
        <taxon>Eukaryota</taxon>
        <taxon>Metazoa</taxon>
        <taxon>Ecdysozoa</taxon>
        <taxon>Arthropoda</taxon>
        <taxon>Crustacea</taxon>
        <taxon>Branchiopoda</taxon>
        <taxon>Diplostraca</taxon>
        <taxon>Cladocera</taxon>
        <taxon>Anomopoda</taxon>
        <taxon>Daphniidae</taxon>
        <taxon>Daphnia</taxon>
    </lineage>
</organism>
<reference evidence="2 3" key="1">
    <citation type="submission" date="2016-03" db="EMBL/GenBank/DDBJ databases">
        <title>EvidentialGene: Evidence-directed Construction of Genes on Genomes.</title>
        <authorList>
            <person name="Gilbert D.G."/>
            <person name="Choi J.-H."/>
            <person name="Mockaitis K."/>
            <person name="Colbourne J."/>
            <person name="Pfrender M."/>
        </authorList>
    </citation>
    <scope>NUCLEOTIDE SEQUENCE [LARGE SCALE GENOMIC DNA]</scope>
    <source>
        <strain evidence="2 3">Xinb3</strain>
        <tissue evidence="2">Complete organism</tissue>
    </source>
</reference>
<feature type="region of interest" description="Disordered" evidence="1">
    <location>
        <begin position="150"/>
        <end position="202"/>
    </location>
</feature>
<gene>
    <name evidence="2" type="ORF">APZ42_006392</name>
</gene>
<evidence type="ECO:0000313" key="2">
    <source>
        <dbReference type="EMBL" id="KZR98267.1"/>
    </source>
</evidence>
<dbReference type="Proteomes" id="UP000076858">
    <property type="component" value="Unassembled WGS sequence"/>
</dbReference>
<proteinExistence type="predicted"/>
<protein>
    <submittedName>
        <fullName evidence="2">Uncharacterized protein</fullName>
    </submittedName>
</protein>
<dbReference type="AlphaFoldDB" id="A0A164FXE5"/>
<dbReference type="EMBL" id="LRGB01017711">
    <property type="protein sequence ID" value="KZR98267.1"/>
    <property type="molecule type" value="Genomic_DNA"/>
</dbReference>
<comment type="caution">
    <text evidence="2">The sequence shown here is derived from an EMBL/GenBank/DDBJ whole genome shotgun (WGS) entry which is preliminary data.</text>
</comment>
<feature type="compositionally biased region" description="Low complexity" evidence="1">
    <location>
        <begin position="176"/>
        <end position="195"/>
    </location>
</feature>
<evidence type="ECO:0000256" key="1">
    <source>
        <dbReference type="SAM" id="MobiDB-lite"/>
    </source>
</evidence>
<name>A0A164FXE5_9CRUS</name>
<keyword evidence="3" id="KW-1185">Reference proteome</keyword>
<feature type="compositionally biased region" description="Pro residues" evidence="1">
    <location>
        <begin position="161"/>
        <end position="175"/>
    </location>
</feature>
<dbReference type="OrthoDB" id="5978043at2759"/>
<dbReference type="STRING" id="35525.A0A164FXE5"/>
<accession>A0A164FXE5</accession>
<evidence type="ECO:0000313" key="3">
    <source>
        <dbReference type="Proteomes" id="UP000076858"/>
    </source>
</evidence>
<dbReference type="PANTHER" id="PTHR33244:SF3">
    <property type="entry name" value="PEPTIDASE A2 DOMAIN-CONTAINING PROTEIN"/>
    <property type="match status" value="1"/>
</dbReference>
<dbReference type="PANTHER" id="PTHR33244">
    <property type="entry name" value="INTEGRASE CATALYTIC DOMAIN-CONTAINING PROTEIN-RELATED"/>
    <property type="match status" value="1"/>
</dbReference>